<dbReference type="SUPFAM" id="SSF90229">
    <property type="entry name" value="CCCH zinc finger"/>
    <property type="match status" value="1"/>
</dbReference>
<dbReference type="Gene3D" id="4.10.1000.10">
    <property type="entry name" value="Zinc finger, CCCH-type"/>
    <property type="match status" value="1"/>
</dbReference>
<reference evidence="1" key="1">
    <citation type="journal article" date="2023" name="Mol. Phylogenet. Evol.">
        <title>Genome-scale phylogeny and comparative genomics of the fungal order Sordariales.</title>
        <authorList>
            <person name="Hensen N."/>
            <person name="Bonometti L."/>
            <person name="Westerberg I."/>
            <person name="Brannstrom I.O."/>
            <person name="Guillou S."/>
            <person name="Cros-Aarteil S."/>
            <person name="Calhoun S."/>
            <person name="Haridas S."/>
            <person name="Kuo A."/>
            <person name="Mondo S."/>
            <person name="Pangilinan J."/>
            <person name="Riley R."/>
            <person name="LaButti K."/>
            <person name="Andreopoulos B."/>
            <person name="Lipzen A."/>
            <person name="Chen C."/>
            <person name="Yan M."/>
            <person name="Daum C."/>
            <person name="Ng V."/>
            <person name="Clum A."/>
            <person name="Steindorff A."/>
            <person name="Ohm R.A."/>
            <person name="Martin F."/>
            <person name="Silar P."/>
            <person name="Natvig D.O."/>
            <person name="Lalanne C."/>
            <person name="Gautier V."/>
            <person name="Ament-Velasquez S.L."/>
            <person name="Kruys A."/>
            <person name="Hutchinson M.I."/>
            <person name="Powell A.J."/>
            <person name="Barry K."/>
            <person name="Miller A.N."/>
            <person name="Grigoriev I.V."/>
            <person name="Debuchy R."/>
            <person name="Gladieux P."/>
            <person name="Hiltunen Thoren M."/>
            <person name="Johannesson H."/>
        </authorList>
    </citation>
    <scope>NUCLEOTIDE SEQUENCE</scope>
    <source>
        <strain evidence="1">PSN293</strain>
    </source>
</reference>
<dbReference type="InterPro" id="IPR036855">
    <property type="entry name" value="Znf_CCCH_sf"/>
</dbReference>
<reference evidence="1" key="2">
    <citation type="submission" date="2023-05" db="EMBL/GenBank/DDBJ databases">
        <authorList>
            <consortium name="Lawrence Berkeley National Laboratory"/>
            <person name="Steindorff A."/>
            <person name="Hensen N."/>
            <person name="Bonometti L."/>
            <person name="Westerberg I."/>
            <person name="Brannstrom I.O."/>
            <person name="Guillou S."/>
            <person name="Cros-Aarteil S."/>
            <person name="Calhoun S."/>
            <person name="Haridas S."/>
            <person name="Kuo A."/>
            <person name="Mondo S."/>
            <person name="Pangilinan J."/>
            <person name="Riley R."/>
            <person name="Labutti K."/>
            <person name="Andreopoulos B."/>
            <person name="Lipzen A."/>
            <person name="Chen C."/>
            <person name="Yanf M."/>
            <person name="Daum C."/>
            <person name="Ng V."/>
            <person name="Clum A."/>
            <person name="Ohm R."/>
            <person name="Martin F."/>
            <person name="Silar P."/>
            <person name="Natvig D."/>
            <person name="Lalanne C."/>
            <person name="Gautier V."/>
            <person name="Ament-Velasquez S.L."/>
            <person name="Kruys A."/>
            <person name="Hutchinson M.I."/>
            <person name="Powell A.J."/>
            <person name="Barry K."/>
            <person name="Miller A.N."/>
            <person name="Grigoriev I.V."/>
            <person name="Debuchy R."/>
            <person name="Gladieux P."/>
            <person name="Thoren M.H."/>
            <person name="Johannesson H."/>
        </authorList>
    </citation>
    <scope>NUCLEOTIDE SEQUENCE</scope>
    <source>
        <strain evidence="1">PSN293</strain>
    </source>
</reference>
<dbReference type="Proteomes" id="UP001301769">
    <property type="component" value="Unassembled WGS sequence"/>
</dbReference>
<dbReference type="EMBL" id="MU858320">
    <property type="protein sequence ID" value="KAK4207109.1"/>
    <property type="molecule type" value="Genomic_DNA"/>
</dbReference>
<keyword evidence="2" id="KW-1185">Reference proteome</keyword>
<name>A0AAN6XUH0_9PEZI</name>
<dbReference type="AlphaFoldDB" id="A0AAN6XUH0"/>
<comment type="caution">
    <text evidence="1">The sequence shown here is derived from an EMBL/GenBank/DDBJ whole genome shotgun (WGS) entry which is preliminary data.</text>
</comment>
<evidence type="ECO:0000313" key="1">
    <source>
        <dbReference type="EMBL" id="KAK4207109.1"/>
    </source>
</evidence>
<dbReference type="GO" id="GO:0046872">
    <property type="term" value="F:metal ion binding"/>
    <property type="evidence" value="ECO:0007669"/>
    <property type="project" value="InterPro"/>
</dbReference>
<proteinExistence type="predicted"/>
<gene>
    <name evidence="1" type="ORF">QBC37DRAFT_102453</name>
</gene>
<evidence type="ECO:0000313" key="2">
    <source>
        <dbReference type="Proteomes" id="UP001301769"/>
    </source>
</evidence>
<organism evidence="1 2">
    <name type="scientific">Rhypophila decipiens</name>
    <dbReference type="NCBI Taxonomy" id="261697"/>
    <lineage>
        <taxon>Eukaryota</taxon>
        <taxon>Fungi</taxon>
        <taxon>Dikarya</taxon>
        <taxon>Ascomycota</taxon>
        <taxon>Pezizomycotina</taxon>
        <taxon>Sordariomycetes</taxon>
        <taxon>Sordariomycetidae</taxon>
        <taxon>Sordariales</taxon>
        <taxon>Naviculisporaceae</taxon>
        <taxon>Rhypophila</taxon>
    </lineage>
</organism>
<protein>
    <submittedName>
        <fullName evidence="1">Uncharacterized protein</fullName>
    </submittedName>
</protein>
<dbReference type="Gene3D" id="3.40.50.1010">
    <property type="entry name" value="5'-nuclease"/>
    <property type="match status" value="1"/>
</dbReference>
<sequence length="479" mass="55004">MSRETCMIFIDDSNVWIEAQKFAASGNSHMPKLEDTERDPRLRIDIGKLVESLRKNRIQGPSFLYGSRPPPNDSVWEAFQKNKFETNIYDRAIQSGKEKEVDNSMSADMSEKATELRVRAEIGGPKEKLKKENTTFVVITGDRDMLPAVKKIILKCQIRVELWAWKSGISSEYLKLLSDNSDLFSLNLLDSIFQGICFTAFRSTRKVKSVVGGRTIVLCDIADRETENYVCDRLLATCQLFWTTRFDGEVDLCVEFPRVDQIEKMILQARHLLPDIKVLSWPEYRARFNKDLKGSTISRNTYELLEEPRGAPVKVLGKKPDVDDFRVTSGSISESLQKMTLNEPTPSMTNSNPTNLTAEEGSAEWKTIINKHSDQEKRHRRIVNQKQNCPYGLRCFNREECTYRHSDEEMRIFRQNPASSSQRTNNLRLHKTKMCRHAGYCNRGRECLFAHSEEEARCLDCKRTGHFAGDTSGKCLLQT</sequence>
<accession>A0AAN6XUH0</accession>